<accession>X0TZG4</accession>
<comment type="caution">
    <text evidence="1">The sequence shown here is derived from an EMBL/GenBank/DDBJ whole genome shotgun (WGS) entry which is preliminary data.</text>
</comment>
<evidence type="ECO:0008006" key="2">
    <source>
        <dbReference type="Google" id="ProtNLM"/>
    </source>
</evidence>
<dbReference type="EMBL" id="BARS01002126">
    <property type="protein sequence ID" value="GAF81545.1"/>
    <property type="molecule type" value="Genomic_DNA"/>
</dbReference>
<feature type="non-terminal residue" evidence="1">
    <location>
        <position position="58"/>
    </location>
</feature>
<organism evidence="1">
    <name type="scientific">marine sediment metagenome</name>
    <dbReference type="NCBI Taxonomy" id="412755"/>
    <lineage>
        <taxon>unclassified sequences</taxon>
        <taxon>metagenomes</taxon>
        <taxon>ecological metagenomes</taxon>
    </lineage>
</organism>
<proteinExistence type="predicted"/>
<protein>
    <recommendedName>
        <fullName evidence="2">D-isomer specific 2-hydroxyacid dehydrogenase catalytic domain-containing protein</fullName>
    </recommendedName>
</protein>
<gene>
    <name evidence="1" type="ORF">S01H1_03978</name>
</gene>
<name>X0TZG4_9ZZZZ</name>
<evidence type="ECO:0000313" key="1">
    <source>
        <dbReference type="EMBL" id="GAF81545.1"/>
    </source>
</evidence>
<sequence>MLGNIFSVEFSMSKSKVYVTRQLFPEAMEVLEHHADVEVFEGVDNAIPRDLLFSKVED</sequence>
<dbReference type="AlphaFoldDB" id="X0TZG4"/>
<reference evidence="1" key="1">
    <citation type="journal article" date="2014" name="Front. Microbiol.">
        <title>High frequency of phylogenetically diverse reductive dehalogenase-homologous genes in deep subseafloor sedimentary metagenomes.</title>
        <authorList>
            <person name="Kawai M."/>
            <person name="Futagami T."/>
            <person name="Toyoda A."/>
            <person name="Takaki Y."/>
            <person name="Nishi S."/>
            <person name="Hori S."/>
            <person name="Arai W."/>
            <person name="Tsubouchi T."/>
            <person name="Morono Y."/>
            <person name="Uchiyama I."/>
            <person name="Ito T."/>
            <person name="Fujiyama A."/>
            <person name="Inagaki F."/>
            <person name="Takami H."/>
        </authorList>
    </citation>
    <scope>NUCLEOTIDE SEQUENCE</scope>
    <source>
        <strain evidence="1">Expedition CK06-06</strain>
    </source>
</reference>